<reference evidence="1 2" key="1">
    <citation type="submission" date="2021-07" db="EMBL/GenBank/DDBJ databases">
        <title>Shewanella sp. nov, isolated from SCS.</title>
        <authorList>
            <person name="Cao W.R."/>
        </authorList>
    </citation>
    <scope>NUCLEOTIDE SEQUENCE [LARGE SCALE GENOMIC DNA]</scope>
    <source>
        <strain evidence="1 2">NR704-98</strain>
    </source>
</reference>
<dbReference type="EMBL" id="JAHZST010000011">
    <property type="protein sequence ID" value="MBW8185070.1"/>
    <property type="molecule type" value="Genomic_DNA"/>
</dbReference>
<proteinExistence type="predicted"/>
<comment type="caution">
    <text evidence="1">The sequence shown here is derived from an EMBL/GenBank/DDBJ whole genome shotgun (WGS) entry which is preliminary data.</text>
</comment>
<dbReference type="Pfam" id="PF13992">
    <property type="entry name" value="YecR"/>
    <property type="match status" value="1"/>
</dbReference>
<gene>
    <name evidence="1" type="ORF">K0625_15525</name>
</gene>
<dbReference type="Proteomes" id="UP001195963">
    <property type="component" value="Unassembled WGS sequence"/>
</dbReference>
<name>A0ABS7E602_9GAMM</name>
<sequence>MPPSLFINIGASDLKTRTALLLATCVMLIASGCATRSDWEAVSGSKSDGVVTLRYELAASKAYLPDEPGAIALAKQRCGYWGFSSAKAFDTQTQHCSDEVCRTYIITKDYQCIN</sequence>
<evidence type="ECO:0000313" key="1">
    <source>
        <dbReference type="EMBL" id="MBW8185070.1"/>
    </source>
</evidence>
<dbReference type="InterPro" id="IPR025731">
    <property type="entry name" value="YecR-like"/>
</dbReference>
<protein>
    <submittedName>
        <fullName evidence="1">YecR-like lipofamily protein</fullName>
    </submittedName>
</protein>
<organism evidence="1 2">
    <name type="scientific">Shewanella nanhaiensis</name>
    <dbReference type="NCBI Taxonomy" id="2864872"/>
    <lineage>
        <taxon>Bacteria</taxon>
        <taxon>Pseudomonadati</taxon>
        <taxon>Pseudomonadota</taxon>
        <taxon>Gammaproteobacteria</taxon>
        <taxon>Alteromonadales</taxon>
        <taxon>Shewanellaceae</taxon>
        <taxon>Shewanella</taxon>
    </lineage>
</organism>
<dbReference type="RefSeq" id="WP_220110521.1">
    <property type="nucleotide sequence ID" value="NZ_JAHZST010000011.1"/>
</dbReference>
<evidence type="ECO:0000313" key="2">
    <source>
        <dbReference type="Proteomes" id="UP001195963"/>
    </source>
</evidence>
<keyword evidence="2" id="KW-1185">Reference proteome</keyword>
<accession>A0ABS7E602</accession>